<evidence type="ECO:0000313" key="1">
    <source>
        <dbReference type="EMBL" id="EHO40047.1"/>
    </source>
</evidence>
<reference evidence="1 2" key="1">
    <citation type="submission" date="2011-09" db="EMBL/GenBank/DDBJ databases">
        <title>The permanent draft genome of Caldithrix abyssi DSM 13497.</title>
        <authorList>
            <consortium name="US DOE Joint Genome Institute (JGI-PGF)"/>
            <person name="Lucas S."/>
            <person name="Han J."/>
            <person name="Lapidus A."/>
            <person name="Bruce D."/>
            <person name="Goodwin L."/>
            <person name="Pitluck S."/>
            <person name="Peters L."/>
            <person name="Kyrpides N."/>
            <person name="Mavromatis K."/>
            <person name="Ivanova N."/>
            <person name="Mikhailova N."/>
            <person name="Chertkov O."/>
            <person name="Detter J.C."/>
            <person name="Tapia R."/>
            <person name="Han C."/>
            <person name="Land M."/>
            <person name="Hauser L."/>
            <person name="Markowitz V."/>
            <person name="Cheng J.-F."/>
            <person name="Hugenholtz P."/>
            <person name="Woyke T."/>
            <person name="Wu D."/>
            <person name="Spring S."/>
            <person name="Brambilla E."/>
            <person name="Klenk H.-P."/>
            <person name="Eisen J.A."/>
        </authorList>
    </citation>
    <scope>NUCLEOTIDE SEQUENCE [LARGE SCALE GENOMIC DNA]</scope>
    <source>
        <strain evidence="1 2">DSM 13497</strain>
    </source>
</reference>
<dbReference type="AlphaFoldDB" id="H1XQG0"/>
<dbReference type="OrthoDB" id="282813at2"/>
<dbReference type="PaxDb" id="880073-Calab_0402"/>
<gene>
    <name evidence="1" type="ORF">Calab_0402</name>
</gene>
<dbReference type="EMBL" id="CM001402">
    <property type="protein sequence ID" value="EHO40047.1"/>
    <property type="molecule type" value="Genomic_DNA"/>
</dbReference>
<proteinExistence type="predicted"/>
<dbReference type="Proteomes" id="UP000004671">
    <property type="component" value="Chromosome"/>
</dbReference>
<evidence type="ECO:0000313" key="2">
    <source>
        <dbReference type="Proteomes" id="UP000004671"/>
    </source>
</evidence>
<dbReference type="HOGENOM" id="CLU_1944728_0_0_0"/>
<sequence length="129" mass="15005">MKSMPFNPKSDLSPIPFTERVCVFARNLKENGLVWEPHPGCFVWDPTRAIKLSSPFPNDIYFVLNVGHFEKLLGNKEAIRRRLVWIPTWYQARLLLQKLGISADEINACYSEDPEQELLNLYTKILNEL</sequence>
<name>H1XQG0_CALAY</name>
<dbReference type="RefSeq" id="WP_006926962.1">
    <property type="nucleotide sequence ID" value="NZ_CM001402.1"/>
</dbReference>
<protein>
    <submittedName>
        <fullName evidence="1">Uncharacterized protein</fullName>
    </submittedName>
</protein>
<dbReference type="InParanoid" id="H1XQG0"/>
<accession>H1XQG0</accession>
<dbReference type="eggNOG" id="ENOG5033EG5">
    <property type="taxonomic scope" value="Bacteria"/>
</dbReference>
<keyword evidence="2" id="KW-1185">Reference proteome</keyword>
<organism evidence="1 2">
    <name type="scientific">Caldithrix abyssi DSM 13497</name>
    <dbReference type="NCBI Taxonomy" id="880073"/>
    <lineage>
        <taxon>Bacteria</taxon>
        <taxon>Pseudomonadati</taxon>
        <taxon>Calditrichota</taxon>
        <taxon>Calditrichia</taxon>
        <taxon>Calditrichales</taxon>
        <taxon>Calditrichaceae</taxon>
        <taxon>Caldithrix</taxon>
    </lineage>
</organism>